<feature type="region of interest" description="Disordered" evidence="1">
    <location>
        <begin position="33"/>
        <end position="120"/>
    </location>
</feature>
<evidence type="ECO:0000313" key="4">
    <source>
        <dbReference type="Proteomes" id="UP001428341"/>
    </source>
</evidence>
<name>A0AAP0LZF5_9ROSI</name>
<accession>A0AAP0LZF5</accession>
<evidence type="ECO:0000256" key="1">
    <source>
        <dbReference type="SAM" id="MobiDB-lite"/>
    </source>
</evidence>
<feature type="region of interest" description="Disordered" evidence="1">
    <location>
        <begin position="352"/>
        <end position="416"/>
    </location>
</feature>
<dbReference type="Pfam" id="PF23324">
    <property type="entry name" value="DUF7086"/>
    <property type="match status" value="1"/>
</dbReference>
<dbReference type="InterPro" id="IPR055513">
    <property type="entry name" value="DUF7086"/>
</dbReference>
<sequence length="416" mass="46524">MKRSMSSPLNDSARHDKENHEDLLKLSLSTGSRAVSSSPLGQTYHHHPITTMPSTPAPQFSQSFFLVTPPPSTLHHQDITANNNSSMASAAVGSSSSRSRNRKSPVQKLRPGKTETIPAPFPWATTRRATVHSLEYLTSHNMNKISGEVQCKRCEEKYEIEYDLHAKFMEVASFISENKYTMHDRAPAIWMNPNLPNCKFCGQSNCVKPILGKKKSINWLFLLLGQMLGCCKLSELKYFCKHTRNHRTGAKDRGKWTMGGTQNLQQSMQRSVRRMKETPVMLLLVAFSVALALQPGQSSASEDWSSGSKRILYSGPSRGPPKYESRSPLPPQSLVSKQVLPEEVPKPPFGFERILYSGPYHGPPRYESRSQPPPQSFKPLPEELPKPPSGFERVLYSGPSRGPPKYESRSPPPPQS</sequence>
<gene>
    <name evidence="3" type="ORF">WN944_003885</name>
</gene>
<dbReference type="EMBL" id="JBCGBO010000006">
    <property type="protein sequence ID" value="KAK9193188.1"/>
    <property type="molecule type" value="Genomic_DNA"/>
</dbReference>
<organism evidence="3 4">
    <name type="scientific">Citrus x changshan-huyou</name>
    <dbReference type="NCBI Taxonomy" id="2935761"/>
    <lineage>
        <taxon>Eukaryota</taxon>
        <taxon>Viridiplantae</taxon>
        <taxon>Streptophyta</taxon>
        <taxon>Embryophyta</taxon>
        <taxon>Tracheophyta</taxon>
        <taxon>Spermatophyta</taxon>
        <taxon>Magnoliopsida</taxon>
        <taxon>eudicotyledons</taxon>
        <taxon>Gunneridae</taxon>
        <taxon>Pentapetalae</taxon>
        <taxon>rosids</taxon>
        <taxon>malvids</taxon>
        <taxon>Sapindales</taxon>
        <taxon>Rutaceae</taxon>
        <taxon>Aurantioideae</taxon>
        <taxon>Citrus</taxon>
    </lineage>
</organism>
<protein>
    <recommendedName>
        <fullName evidence="2">DUF7086 domain-containing protein</fullName>
    </recommendedName>
</protein>
<feature type="region of interest" description="Disordered" evidence="1">
    <location>
        <begin position="298"/>
        <end position="335"/>
    </location>
</feature>
<feature type="compositionally biased region" description="Low complexity" evidence="1">
    <location>
        <begin position="81"/>
        <end position="98"/>
    </location>
</feature>
<keyword evidence="4" id="KW-1185">Reference proteome</keyword>
<feature type="compositionally biased region" description="Polar residues" evidence="1">
    <location>
        <begin position="51"/>
        <end position="65"/>
    </location>
</feature>
<dbReference type="AlphaFoldDB" id="A0AAP0LZF5"/>
<feature type="compositionally biased region" description="Polar residues" evidence="1">
    <location>
        <begin position="298"/>
        <end position="308"/>
    </location>
</feature>
<evidence type="ECO:0000259" key="2">
    <source>
        <dbReference type="Pfam" id="PF23324"/>
    </source>
</evidence>
<dbReference type="Proteomes" id="UP001428341">
    <property type="component" value="Unassembled WGS sequence"/>
</dbReference>
<proteinExistence type="predicted"/>
<dbReference type="PANTHER" id="PTHR34272">
    <property type="entry name" value="EXPRESSED PROTEIN"/>
    <property type="match status" value="1"/>
</dbReference>
<reference evidence="3 4" key="1">
    <citation type="submission" date="2024-05" db="EMBL/GenBank/DDBJ databases">
        <title>Haplotype-resolved chromosome-level genome assembly of Huyou (Citrus changshanensis).</title>
        <authorList>
            <person name="Miao C."/>
            <person name="Chen W."/>
            <person name="Wu Y."/>
            <person name="Wang L."/>
            <person name="Zhao S."/>
            <person name="Grierson D."/>
            <person name="Xu C."/>
            <person name="Chen K."/>
        </authorList>
    </citation>
    <scope>NUCLEOTIDE SEQUENCE [LARGE SCALE GENOMIC DNA]</scope>
    <source>
        <strain evidence="3">01-14</strain>
        <tissue evidence="3">Leaf</tissue>
    </source>
</reference>
<comment type="caution">
    <text evidence="3">The sequence shown here is derived from an EMBL/GenBank/DDBJ whole genome shotgun (WGS) entry which is preliminary data.</text>
</comment>
<feature type="domain" description="DUF7086" evidence="2">
    <location>
        <begin position="134"/>
        <end position="253"/>
    </location>
</feature>
<evidence type="ECO:0000313" key="3">
    <source>
        <dbReference type="EMBL" id="KAK9193188.1"/>
    </source>
</evidence>
<dbReference type="PANTHER" id="PTHR34272:SF1">
    <property type="entry name" value="EXPRESSED PROTEIN"/>
    <property type="match status" value="1"/>
</dbReference>